<gene>
    <name evidence="2" type="ORF">L798_06435</name>
</gene>
<protein>
    <recommendedName>
        <fullName evidence="4">Separase</fullName>
    </recommendedName>
</protein>
<feature type="compositionally biased region" description="Basic residues" evidence="1">
    <location>
        <begin position="1636"/>
        <end position="1647"/>
    </location>
</feature>
<feature type="region of interest" description="Disordered" evidence="1">
    <location>
        <begin position="1515"/>
        <end position="1555"/>
    </location>
</feature>
<feature type="compositionally biased region" description="Polar residues" evidence="1">
    <location>
        <begin position="1375"/>
        <end position="1385"/>
    </location>
</feature>
<feature type="compositionally biased region" description="Low complexity" evidence="1">
    <location>
        <begin position="1593"/>
        <end position="1603"/>
    </location>
</feature>
<organism evidence="2 3">
    <name type="scientific">Zootermopsis nevadensis</name>
    <name type="common">Dampwood termite</name>
    <dbReference type="NCBI Taxonomy" id="136037"/>
    <lineage>
        <taxon>Eukaryota</taxon>
        <taxon>Metazoa</taxon>
        <taxon>Ecdysozoa</taxon>
        <taxon>Arthropoda</taxon>
        <taxon>Hexapoda</taxon>
        <taxon>Insecta</taxon>
        <taxon>Pterygota</taxon>
        <taxon>Neoptera</taxon>
        <taxon>Polyneoptera</taxon>
        <taxon>Dictyoptera</taxon>
        <taxon>Blattodea</taxon>
        <taxon>Blattoidea</taxon>
        <taxon>Termitoidae</taxon>
        <taxon>Termopsidae</taxon>
        <taxon>Zootermopsis</taxon>
    </lineage>
</organism>
<accession>A0A067RHR8</accession>
<feature type="compositionally biased region" description="Basic and acidic residues" evidence="1">
    <location>
        <begin position="1387"/>
        <end position="1396"/>
    </location>
</feature>
<evidence type="ECO:0008006" key="4">
    <source>
        <dbReference type="Google" id="ProtNLM"/>
    </source>
</evidence>
<feature type="region of interest" description="Disordered" evidence="1">
    <location>
        <begin position="1626"/>
        <end position="1666"/>
    </location>
</feature>
<evidence type="ECO:0000313" key="2">
    <source>
        <dbReference type="EMBL" id="KDR18757.1"/>
    </source>
</evidence>
<feature type="compositionally biased region" description="Basic residues" evidence="1">
    <location>
        <begin position="1364"/>
        <end position="1374"/>
    </location>
</feature>
<name>A0A067RHR8_ZOONE</name>
<evidence type="ECO:0000256" key="1">
    <source>
        <dbReference type="SAM" id="MobiDB-lite"/>
    </source>
</evidence>
<proteinExistence type="predicted"/>
<dbReference type="InParanoid" id="A0A067RHR8"/>
<feature type="region of interest" description="Disordered" evidence="1">
    <location>
        <begin position="1364"/>
        <end position="1396"/>
    </location>
</feature>
<reference evidence="2 3" key="1">
    <citation type="journal article" date="2014" name="Nat. Commun.">
        <title>Molecular traces of alternative social organization in a termite genome.</title>
        <authorList>
            <person name="Terrapon N."/>
            <person name="Li C."/>
            <person name="Robertson H.M."/>
            <person name="Ji L."/>
            <person name="Meng X."/>
            <person name="Booth W."/>
            <person name="Chen Z."/>
            <person name="Childers C.P."/>
            <person name="Glastad K.M."/>
            <person name="Gokhale K."/>
            <person name="Gowin J."/>
            <person name="Gronenberg W."/>
            <person name="Hermansen R.A."/>
            <person name="Hu H."/>
            <person name="Hunt B.G."/>
            <person name="Huylmans A.K."/>
            <person name="Khalil S.M."/>
            <person name="Mitchell R.D."/>
            <person name="Munoz-Torres M.C."/>
            <person name="Mustard J.A."/>
            <person name="Pan H."/>
            <person name="Reese J.T."/>
            <person name="Scharf M.E."/>
            <person name="Sun F."/>
            <person name="Vogel H."/>
            <person name="Xiao J."/>
            <person name="Yang W."/>
            <person name="Yang Z."/>
            <person name="Yang Z."/>
            <person name="Zhou J."/>
            <person name="Zhu J."/>
            <person name="Brent C.S."/>
            <person name="Elsik C.G."/>
            <person name="Goodisman M.A."/>
            <person name="Liberles D.A."/>
            <person name="Roe R.M."/>
            <person name="Vargo E.L."/>
            <person name="Vilcinskas A."/>
            <person name="Wang J."/>
            <person name="Bornberg-Bauer E."/>
            <person name="Korb J."/>
            <person name="Zhang G."/>
            <person name="Liebig J."/>
        </authorList>
    </citation>
    <scope>NUCLEOTIDE SEQUENCE [LARGE SCALE GENOMIC DNA]</scope>
    <source>
        <tissue evidence="2">Whole organism</tissue>
    </source>
</reference>
<sequence length="1753" mass="199126">MVLTKQKQDLLKRLQCGQIRSVINDVQGCLETENEDTLALFLLCGISNVITGGSVDLREGDIYHLCYMCCEALEVENLNVNKYKFLCSLYHITKYFVNQNNIDAALKLSSFILRTRCEVDEETICSVYYNCHYIFHRVVVAKKQEYLEGKADISFILNIVKHSLKFLKCCIGVYLLHVLDRATQFAHGVKLTDDEHHLQIVQLQIDILELTYCEESERCEKIGYDNLYKSYMSLLSSILKSLFDAKHLIEAQEVIRKTFKCISIWNKNDLVSKNCSVFLEDVLSLFLERPDDFAERLEACTRVLKCLLREYRGCKILDLTCITLVRVLHSVSSYWIAQDAEDWNRHMCLYVQKSFFQFIFCISKLLLRSQCVKCTLPSGKECPVNNDTVSSVNVLTIVVNCVMSSVGKKLKGFTSLLPDAITALNEAIEGIKTLKQANCPVWKETWKRCGIKTYNLGVHCNSAGLMLESKEFFSKFCQTCIQFGEQPESPEAKDGILGLGMLNLVQIYKDLKNYQGALRTAAVGLIILPNLKDKFLQQWAKIKNYASAEKYKNIQTLTIYDILKDDKKIEILYPNIGLESVNFPQLLIWELEAYSLLISSSWQCIQAAYNKLCSLSPNCSMQVEGLLAYLPSLWISGTTEEFSDVVCSVKNILETLKKENQSVEIGKERYLCLLGNLYYWLFLCQLRLMRLKQEEEVLSSNIIPTKFQSQQEDNHDPLETCDVTPAYRNLNLENESQILETLNEAVACWTSALQNGFIAASQGPLCYIEVAAHLYDLYGYVAWSLRSWCLYFKYAETLDNKEAMLLGLCHILEWCTCGRTECKLLTRAQDITSLLKLEDDKEFASQLLFHKYWLSRGRHCLRNKKFVEVGDCLEKLVAFTKRENIQHFTQSILYVQTALLICQCMCVPYPDIVTWPSKSDRDVMNEATRTYGNAMSLLKQVKMTPAENAQVLYLMLEVSQWLGQLCLELFWPREARCFMKGDLILSQKLGLATRTAQFLNLLAQVDVMCCNVNDSQVKLQGIEGLLQLESRFQPYDITSKNHNTDENSELSSQLERLTLERSVRIAEFRDISRLPLRNRSPCASPNLRKITFVLPSFVRHGADCKCNMCNTFALQALAMGAVFIQAEVYKIQSELKEALEFFEGGLQLYKQLIYKQHELIKKLSCKVHQLVLGQSDCTECFALLLHPLKLGNIRVTRGYADFIAASGSYVQAQKLNAEALREAENLKVSHLHLVADLMVQSFSIQQAQAYSLEPKRYKEDCTSHVQETPRRFVETIKTPLNTNSLPHHALLPLSISNVKNHHRSPYKIKLRKLVLPETKNDDSRKGNKQTVNRKSIQEKKNYALKQEQLKPLIVYEDSPIVAKTKKPPVSKSRVKQNSVRTLRSKTSQKETSTRHRVSEYESLNKVCQALEFTNDSPVRFSKIHQSSIKNRKKGDSSVNNVKGVTPNVTNDEGINLAHLGLQGLDVSLSDSDNEVFGISETVPALKQTGALNGKASTSEIFSDVDAPVLKASRPLRSYSKQNSKAQFTDKNKTSQEAVSEEERINSMKDISPVDNEKTIVARKQPCTSKKGVENIFPDSALTVRKTRGRGKSSSRYASSSVSSKISLKGNVNQALITDMENLVLDSENNSNDARKSSTKGKGYKGTKKGSQVLFTPSRKNSKKEHDLTIVSSSSLDELFDTYERQTNRQSKDKGYECKKKVIVSSASEDETSSKFETGISSDEEATLSRIKAKNVLSSTKKRRLPMRHHFLLN</sequence>
<feature type="region of interest" description="Disordered" evidence="1">
    <location>
        <begin position="1317"/>
        <end position="1339"/>
    </location>
</feature>
<feature type="region of interest" description="Disordered" evidence="1">
    <location>
        <begin position="1583"/>
        <end position="1603"/>
    </location>
</feature>
<dbReference type="eggNOG" id="ENOG502SEK7">
    <property type="taxonomic scope" value="Eukaryota"/>
</dbReference>
<evidence type="ECO:0000313" key="3">
    <source>
        <dbReference type="Proteomes" id="UP000027135"/>
    </source>
</evidence>
<keyword evidence="3" id="KW-1185">Reference proteome</keyword>
<dbReference type="STRING" id="136037.A0A067RHR8"/>
<dbReference type="Proteomes" id="UP000027135">
    <property type="component" value="Unassembled WGS sequence"/>
</dbReference>
<dbReference type="EMBL" id="KK852672">
    <property type="protein sequence ID" value="KDR18757.1"/>
    <property type="molecule type" value="Genomic_DNA"/>
</dbReference>